<keyword evidence="1" id="KW-0732">Signal</keyword>
<proteinExistence type="predicted"/>
<gene>
    <name evidence="2" type="ORF">HPLM_LOCUS20867</name>
</gene>
<dbReference type="AlphaFoldDB" id="A0A0N4X933"/>
<evidence type="ECO:0000313" key="3">
    <source>
        <dbReference type="Proteomes" id="UP000268014"/>
    </source>
</evidence>
<accession>A0A0N4X933</accession>
<dbReference type="EMBL" id="UZAF01022664">
    <property type="protein sequence ID" value="VDO86488.1"/>
    <property type="molecule type" value="Genomic_DNA"/>
</dbReference>
<protein>
    <submittedName>
        <fullName evidence="4">ANF_receptor domain-containing protein</fullName>
    </submittedName>
</protein>
<dbReference type="OrthoDB" id="5984008at2759"/>
<organism evidence="4">
    <name type="scientific">Haemonchus placei</name>
    <name type="common">Barber's pole worm</name>
    <dbReference type="NCBI Taxonomy" id="6290"/>
    <lineage>
        <taxon>Eukaryota</taxon>
        <taxon>Metazoa</taxon>
        <taxon>Ecdysozoa</taxon>
        <taxon>Nematoda</taxon>
        <taxon>Chromadorea</taxon>
        <taxon>Rhabditida</taxon>
        <taxon>Rhabditina</taxon>
        <taxon>Rhabditomorpha</taxon>
        <taxon>Strongyloidea</taxon>
        <taxon>Trichostrongylidae</taxon>
        <taxon>Haemonchus</taxon>
    </lineage>
</organism>
<dbReference type="Proteomes" id="UP000268014">
    <property type="component" value="Unassembled WGS sequence"/>
</dbReference>
<evidence type="ECO:0000256" key="1">
    <source>
        <dbReference type="SAM" id="SignalP"/>
    </source>
</evidence>
<dbReference type="WBParaSite" id="HPLM_0002087501-mRNA-1">
    <property type="protein sequence ID" value="HPLM_0002087501-mRNA-1"/>
    <property type="gene ID" value="HPLM_0002087501"/>
</dbReference>
<feature type="chain" id="PRO_5043124390" evidence="1">
    <location>
        <begin position="19"/>
        <end position="259"/>
    </location>
</feature>
<feature type="signal peptide" evidence="1">
    <location>
        <begin position="1"/>
        <end position="18"/>
    </location>
</feature>
<dbReference type="SUPFAM" id="SSF53822">
    <property type="entry name" value="Periplasmic binding protein-like I"/>
    <property type="match status" value="1"/>
</dbReference>
<dbReference type="STRING" id="6290.A0A0N4X933"/>
<reference evidence="4" key="1">
    <citation type="submission" date="2017-02" db="UniProtKB">
        <authorList>
            <consortium name="WormBaseParasite"/>
        </authorList>
    </citation>
    <scope>IDENTIFICATION</scope>
</reference>
<dbReference type="Gene3D" id="3.40.50.2300">
    <property type="match status" value="1"/>
</dbReference>
<evidence type="ECO:0000313" key="2">
    <source>
        <dbReference type="EMBL" id="VDO86488.1"/>
    </source>
</evidence>
<keyword evidence="3" id="KW-1185">Reference proteome</keyword>
<evidence type="ECO:0000313" key="4">
    <source>
        <dbReference type="WBParaSite" id="HPLM_0002087501-mRNA-1"/>
    </source>
</evidence>
<sequence length="259" mass="29079">MTAAFHYLLLLILIPTLAIDLSSSRKDALRLPSKPSQKQKVNIALVYQHYANRSKAYDKAFKEVIRKINDGTSISSLRRLATKYTFGAVDCILPTGMFLVKDVLNCICHTIVKNKVALVIFVTASETYDSTTSAEQYFLTLTAYTGIPVIAWNADNSGFSFGKDLTPFRIIQMAPPIEHQIRFEMMFHSQLDTSNVTDIDTQLEELKKSQSKIVLLYATTAQARAIFDVGFVAYLTYNALNLSFKYSRLLFCPSGGRTK</sequence>
<reference evidence="2 3" key="2">
    <citation type="submission" date="2018-11" db="EMBL/GenBank/DDBJ databases">
        <authorList>
            <consortium name="Pathogen Informatics"/>
        </authorList>
    </citation>
    <scope>NUCLEOTIDE SEQUENCE [LARGE SCALE GENOMIC DNA]</scope>
    <source>
        <strain evidence="2 3">MHpl1</strain>
    </source>
</reference>
<name>A0A0N4X933_HAEPC</name>
<dbReference type="InterPro" id="IPR028082">
    <property type="entry name" value="Peripla_BP_I"/>
</dbReference>
<dbReference type="OMA" id="NRICTQM"/>